<keyword evidence="3 5" id="KW-1133">Transmembrane helix</keyword>
<dbReference type="Gene3D" id="1.20.1250.20">
    <property type="entry name" value="MFS general substrate transporter like domains"/>
    <property type="match status" value="2"/>
</dbReference>
<feature type="transmembrane region" description="Helical" evidence="5">
    <location>
        <begin position="150"/>
        <end position="171"/>
    </location>
</feature>
<dbReference type="PANTHER" id="PTHR10924">
    <property type="entry name" value="MAJOR FACILITATOR SUPERFAMILY PROTEIN-RELATED"/>
    <property type="match status" value="1"/>
</dbReference>
<feature type="transmembrane region" description="Helical" evidence="5">
    <location>
        <begin position="62"/>
        <end position="84"/>
    </location>
</feature>
<comment type="subcellular location">
    <subcellularLocation>
        <location evidence="1">Membrane</location>
        <topology evidence="1">Multi-pass membrane protein</topology>
    </subcellularLocation>
</comment>
<evidence type="ECO:0000313" key="8">
    <source>
        <dbReference type="Proteomes" id="UP001154078"/>
    </source>
</evidence>
<keyword evidence="2 5" id="KW-0812">Transmembrane</keyword>
<dbReference type="Pfam" id="PF07690">
    <property type="entry name" value="MFS_1"/>
    <property type="match status" value="1"/>
</dbReference>
<evidence type="ECO:0000256" key="2">
    <source>
        <dbReference type="ARBA" id="ARBA00022692"/>
    </source>
</evidence>
<reference evidence="7" key="1">
    <citation type="submission" date="2021-12" db="EMBL/GenBank/DDBJ databases">
        <authorList>
            <person name="King R."/>
        </authorList>
    </citation>
    <scope>NUCLEOTIDE SEQUENCE</scope>
</reference>
<dbReference type="InterPro" id="IPR036259">
    <property type="entry name" value="MFS_trans_sf"/>
</dbReference>
<dbReference type="GO" id="GO:0016020">
    <property type="term" value="C:membrane"/>
    <property type="evidence" value="ECO:0007669"/>
    <property type="project" value="UniProtKB-SubCell"/>
</dbReference>
<feature type="transmembrane region" description="Helical" evidence="5">
    <location>
        <begin position="403"/>
        <end position="422"/>
    </location>
</feature>
<dbReference type="InterPro" id="IPR020846">
    <property type="entry name" value="MFS_dom"/>
</dbReference>
<evidence type="ECO:0000256" key="4">
    <source>
        <dbReference type="ARBA" id="ARBA00023136"/>
    </source>
</evidence>
<organism evidence="7 8">
    <name type="scientific">Brassicogethes aeneus</name>
    <name type="common">Rape pollen beetle</name>
    <name type="synonym">Meligethes aeneus</name>
    <dbReference type="NCBI Taxonomy" id="1431903"/>
    <lineage>
        <taxon>Eukaryota</taxon>
        <taxon>Metazoa</taxon>
        <taxon>Ecdysozoa</taxon>
        <taxon>Arthropoda</taxon>
        <taxon>Hexapoda</taxon>
        <taxon>Insecta</taxon>
        <taxon>Pterygota</taxon>
        <taxon>Neoptera</taxon>
        <taxon>Endopterygota</taxon>
        <taxon>Coleoptera</taxon>
        <taxon>Polyphaga</taxon>
        <taxon>Cucujiformia</taxon>
        <taxon>Nitidulidae</taxon>
        <taxon>Meligethinae</taxon>
        <taxon>Brassicogethes</taxon>
    </lineage>
</organism>
<dbReference type="InterPro" id="IPR011701">
    <property type="entry name" value="MFS"/>
</dbReference>
<dbReference type="OrthoDB" id="422206at2759"/>
<dbReference type="PANTHER" id="PTHR10924:SF4">
    <property type="entry name" value="GH15861P"/>
    <property type="match status" value="1"/>
</dbReference>
<sequence>MSKTMKNSFIANIPPKIKVYKSRWYILLLYILYTTIGQFQWVEYTIIANIVMRYYNVGPSTVDWTALVFMVVYPIFIIPALLIIDKLGLRVASIIGCLGTAIGVYIKLFSVGHNLFYLVIIGQVFVGIAQLIILPLPPKLAVTWFAEKEVSTACSLGVFGLQLGAALGFILPSTLVKNHDDLEMVGENLKTMCWVLAIAITPILIALIFYFPPNPKCPPNNIQNDDKFSLSNFFGSLQYLFTNGAFVMHLAASSISIGTYTVMGSLLNLFVLQYFENAQEDAGRMGLVMIISGAIGTPIIGKFLDKTRKFKESCFISMIFQIIGMILLICALEYKNKILVYASFAILGLFLNTYLPACIEFATELTYPTAESTTTGIVYAMSQTLGFGATIAISLFSIEYGAFWALIIITAFLALGSILTLVTPNTLKRQACFNNKNLTEFKSIPQQDVEHS</sequence>
<feature type="transmembrane region" description="Helical" evidence="5">
    <location>
        <begin position="191"/>
        <end position="211"/>
    </location>
</feature>
<evidence type="ECO:0000313" key="7">
    <source>
        <dbReference type="EMBL" id="CAH0552804.1"/>
    </source>
</evidence>
<keyword evidence="4 5" id="KW-0472">Membrane</keyword>
<feature type="transmembrane region" description="Helical" evidence="5">
    <location>
        <begin position="257"/>
        <end position="275"/>
    </location>
</feature>
<protein>
    <recommendedName>
        <fullName evidence="6">Major facilitator superfamily (MFS) profile domain-containing protein</fullName>
    </recommendedName>
</protein>
<keyword evidence="8" id="KW-1185">Reference proteome</keyword>
<name>A0A9P0B2J9_BRAAE</name>
<dbReference type="EMBL" id="OV121134">
    <property type="protein sequence ID" value="CAH0552804.1"/>
    <property type="molecule type" value="Genomic_DNA"/>
</dbReference>
<feature type="transmembrane region" description="Helical" evidence="5">
    <location>
        <begin position="338"/>
        <end position="357"/>
    </location>
</feature>
<accession>A0A9P0B2J9</accession>
<feature type="transmembrane region" description="Helical" evidence="5">
    <location>
        <begin position="310"/>
        <end position="331"/>
    </location>
</feature>
<dbReference type="GO" id="GO:0020037">
    <property type="term" value="F:heme binding"/>
    <property type="evidence" value="ECO:0007669"/>
    <property type="project" value="TreeGrafter"/>
</dbReference>
<dbReference type="GO" id="GO:0015232">
    <property type="term" value="F:heme transmembrane transporter activity"/>
    <property type="evidence" value="ECO:0007669"/>
    <property type="project" value="TreeGrafter"/>
</dbReference>
<feature type="transmembrane region" description="Helical" evidence="5">
    <location>
        <begin position="115"/>
        <end position="138"/>
    </location>
</feature>
<evidence type="ECO:0000256" key="5">
    <source>
        <dbReference type="SAM" id="Phobius"/>
    </source>
</evidence>
<evidence type="ECO:0000256" key="1">
    <source>
        <dbReference type="ARBA" id="ARBA00004141"/>
    </source>
</evidence>
<dbReference type="SUPFAM" id="SSF103473">
    <property type="entry name" value="MFS general substrate transporter"/>
    <property type="match status" value="1"/>
</dbReference>
<feature type="transmembrane region" description="Helical" evidence="5">
    <location>
        <begin position="287"/>
        <end position="304"/>
    </location>
</feature>
<evidence type="ECO:0000259" key="6">
    <source>
        <dbReference type="PROSITE" id="PS50850"/>
    </source>
</evidence>
<gene>
    <name evidence="7" type="ORF">MELIAE_LOCUS4952</name>
</gene>
<dbReference type="Proteomes" id="UP001154078">
    <property type="component" value="Chromosome 3"/>
</dbReference>
<dbReference type="AlphaFoldDB" id="A0A9P0B2J9"/>
<feature type="transmembrane region" description="Helical" evidence="5">
    <location>
        <begin position="377"/>
        <end position="396"/>
    </location>
</feature>
<dbReference type="PROSITE" id="PS50850">
    <property type="entry name" value="MFS"/>
    <property type="match status" value="1"/>
</dbReference>
<evidence type="ECO:0000256" key="3">
    <source>
        <dbReference type="ARBA" id="ARBA00022989"/>
    </source>
</evidence>
<feature type="domain" description="Major facilitator superfamily (MFS) profile" evidence="6">
    <location>
        <begin position="26"/>
        <end position="428"/>
    </location>
</feature>
<proteinExistence type="predicted"/>
<dbReference type="InterPro" id="IPR049680">
    <property type="entry name" value="FLVCR1-2_SLC49-like"/>
</dbReference>
<feature type="transmembrane region" description="Helical" evidence="5">
    <location>
        <begin position="24"/>
        <end position="42"/>
    </location>
</feature>
<dbReference type="GO" id="GO:0097037">
    <property type="term" value="P:heme export"/>
    <property type="evidence" value="ECO:0007669"/>
    <property type="project" value="TreeGrafter"/>
</dbReference>